<evidence type="ECO:0000313" key="3">
    <source>
        <dbReference type="Proteomes" id="UP000198657"/>
    </source>
</evidence>
<dbReference type="AlphaFoldDB" id="A0A1H8NK00"/>
<keyword evidence="1" id="KW-1133">Transmembrane helix</keyword>
<evidence type="ECO:0000313" key="2">
    <source>
        <dbReference type="EMBL" id="SEO29892.1"/>
    </source>
</evidence>
<keyword evidence="1" id="KW-0812">Transmembrane</keyword>
<evidence type="ECO:0000256" key="1">
    <source>
        <dbReference type="SAM" id="Phobius"/>
    </source>
</evidence>
<gene>
    <name evidence="2" type="ORF">SAMN04487942_2325</name>
</gene>
<feature type="transmembrane region" description="Helical" evidence="1">
    <location>
        <begin position="26"/>
        <end position="44"/>
    </location>
</feature>
<evidence type="ECO:0008006" key="4">
    <source>
        <dbReference type="Google" id="ProtNLM"/>
    </source>
</evidence>
<reference evidence="3" key="1">
    <citation type="submission" date="2016-10" db="EMBL/GenBank/DDBJ databases">
        <authorList>
            <person name="Varghese N."/>
            <person name="Submissions S."/>
        </authorList>
    </citation>
    <scope>NUCLEOTIDE SEQUENCE [LARGE SCALE GENOMIC DNA]</scope>
    <source>
        <strain evidence="3">CGMCC 1.8704</strain>
    </source>
</reference>
<dbReference type="OrthoDB" id="713928at2"/>
<sequence>MKPENLSEFSDENLILEYKKIKSNKIIFSFIIGITIGIFFYSYVKNGFGFFTFFPLIIGYLLIKNSGNSKLLEKEIMKEISKFKLNKQYKIVQILMKLL</sequence>
<dbReference type="Proteomes" id="UP000198657">
    <property type="component" value="Unassembled WGS sequence"/>
</dbReference>
<protein>
    <recommendedName>
        <fullName evidence="4">FUSC family protein</fullName>
    </recommendedName>
</protein>
<feature type="transmembrane region" description="Helical" evidence="1">
    <location>
        <begin position="50"/>
        <end position="67"/>
    </location>
</feature>
<name>A0A1H8NK00_9FLAO</name>
<keyword evidence="3" id="KW-1185">Reference proteome</keyword>
<dbReference type="STRING" id="604089.SAMN04487942_2325"/>
<dbReference type="EMBL" id="FODN01000005">
    <property type="protein sequence ID" value="SEO29892.1"/>
    <property type="molecule type" value="Genomic_DNA"/>
</dbReference>
<organism evidence="2 3">
    <name type="scientific">Flavobacterium sinopsychrotolerans</name>
    <dbReference type="NCBI Taxonomy" id="604089"/>
    <lineage>
        <taxon>Bacteria</taxon>
        <taxon>Pseudomonadati</taxon>
        <taxon>Bacteroidota</taxon>
        <taxon>Flavobacteriia</taxon>
        <taxon>Flavobacteriales</taxon>
        <taxon>Flavobacteriaceae</taxon>
        <taxon>Flavobacterium</taxon>
    </lineage>
</organism>
<accession>A0A1H8NK00</accession>
<proteinExistence type="predicted"/>
<keyword evidence="1" id="KW-0472">Membrane</keyword>
<dbReference type="RefSeq" id="WP_091171333.1">
    <property type="nucleotide sequence ID" value="NZ_FODN01000005.1"/>
</dbReference>